<dbReference type="EMBL" id="JAHVHU010000017">
    <property type="protein sequence ID" value="MBY5959703.1"/>
    <property type="molecule type" value="Genomic_DNA"/>
</dbReference>
<evidence type="ECO:0000313" key="1">
    <source>
        <dbReference type="EMBL" id="MBY5959703.1"/>
    </source>
</evidence>
<keyword evidence="2" id="KW-1185">Reference proteome</keyword>
<dbReference type="AlphaFoldDB" id="A0A953HXP3"/>
<dbReference type="Proteomes" id="UP000753961">
    <property type="component" value="Unassembled WGS sequence"/>
</dbReference>
<name>A0A953HXP3_9BACT</name>
<dbReference type="GO" id="GO:0004553">
    <property type="term" value="F:hydrolase activity, hydrolyzing O-glycosyl compounds"/>
    <property type="evidence" value="ECO:0007669"/>
    <property type="project" value="UniProtKB-ARBA"/>
</dbReference>
<sequence length="217" mass="25057">MKNQIIFLVIGMLFLSFFSCDKNDIPKKDDKQERPKIAHYPFSTDYSDLTGNNDDARQENTSLKDGGVFMDGNYLWDDDEGSVLWIPKIKNFHPDNFRLSLGFKVARLPDLNKPIIVLGHRKRWAMIYITPSGQLNLAFNDVPRKKNLSDQSIEPDKWLNLSMERNETGVFIVKVDGIIFFRTESTVLDHENDNSLAAYHGGNGNMFHGYWRNLVIR</sequence>
<proteinExistence type="predicted"/>
<comment type="caution">
    <text evidence="1">The sequence shown here is derived from an EMBL/GenBank/DDBJ whole genome shotgun (WGS) entry which is preliminary data.</text>
</comment>
<protein>
    <submittedName>
        <fullName evidence="1">Uncharacterized protein</fullName>
    </submittedName>
</protein>
<reference evidence="1" key="1">
    <citation type="submission" date="2021-06" db="EMBL/GenBank/DDBJ databases">
        <title>44 bacteria genomes isolated from Dapeng, Shenzhen.</title>
        <authorList>
            <person name="Zheng W."/>
            <person name="Yu S."/>
            <person name="Huang Y."/>
        </authorList>
    </citation>
    <scope>NUCLEOTIDE SEQUENCE</scope>
    <source>
        <strain evidence="1">DP5N28-2</strain>
    </source>
</reference>
<organism evidence="1 2">
    <name type="scientific">Membranihabitans marinus</name>
    <dbReference type="NCBI Taxonomy" id="1227546"/>
    <lineage>
        <taxon>Bacteria</taxon>
        <taxon>Pseudomonadati</taxon>
        <taxon>Bacteroidota</taxon>
        <taxon>Saprospiria</taxon>
        <taxon>Saprospirales</taxon>
        <taxon>Saprospiraceae</taxon>
        <taxon>Membranihabitans</taxon>
    </lineage>
</organism>
<dbReference type="InterPro" id="IPR013320">
    <property type="entry name" value="ConA-like_dom_sf"/>
</dbReference>
<accession>A0A953HXP3</accession>
<dbReference type="SUPFAM" id="SSF49899">
    <property type="entry name" value="Concanavalin A-like lectins/glucanases"/>
    <property type="match status" value="1"/>
</dbReference>
<dbReference type="RefSeq" id="WP_222581241.1">
    <property type="nucleotide sequence ID" value="NZ_JAHVHU010000017.1"/>
</dbReference>
<dbReference type="PROSITE" id="PS51257">
    <property type="entry name" value="PROKAR_LIPOPROTEIN"/>
    <property type="match status" value="1"/>
</dbReference>
<gene>
    <name evidence="1" type="ORF">KUV50_16230</name>
</gene>
<dbReference type="GO" id="GO:0005975">
    <property type="term" value="P:carbohydrate metabolic process"/>
    <property type="evidence" value="ECO:0007669"/>
    <property type="project" value="UniProtKB-ARBA"/>
</dbReference>
<evidence type="ECO:0000313" key="2">
    <source>
        <dbReference type="Proteomes" id="UP000753961"/>
    </source>
</evidence>